<comment type="subcellular location">
    <subcellularLocation>
        <location evidence="1">Plastid</location>
    </subcellularLocation>
</comment>
<evidence type="ECO:0000313" key="5">
    <source>
        <dbReference type="EMBL" id="BBH43089.1"/>
    </source>
</evidence>
<reference evidence="5" key="1">
    <citation type="journal article" date="2019" name="Proc. Natl. Acad. Sci. U.S.A.">
        <title>Principles of plastid reductive evolution illuminated by nonphotosynthetic chrysophytes.</title>
        <authorList>
            <person name="Dorrell R.G."/>
            <person name="Azuma T."/>
            <person name="Nomura M."/>
            <person name="Audren de Kerdre G."/>
            <person name="Paoli L."/>
            <person name="Yang S."/>
            <person name="Bowler C."/>
            <person name="Ishii K."/>
            <person name="Miyashita H."/>
            <person name="Gile G.H."/>
            <person name="Kamikawa R."/>
        </authorList>
    </citation>
    <scope>NUCLEOTIDE SEQUENCE</scope>
    <source>
        <strain evidence="5">NIES-1846</strain>
    </source>
</reference>
<name>A0A455RF23_9STRA</name>
<accession>A0A455RF23</accession>
<dbReference type="PANTHER" id="PTHR21569:SF1">
    <property type="entry name" value="SMALL RIBOSOMAL SUBUNIT PROTEIN US9M"/>
    <property type="match status" value="1"/>
</dbReference>
<geneLocation type="plastid" evidence="5"/>
<sequence>MLKPVIAPSYKFYYTYSKRKSSKIHLYLKQGKGIILINNKSFFTYFNTINTSLKNILLPLKLLKLNNYYDIFINSKGGGINSQINAINLALAKILFKINRLNRLILKPYLLLRSDSRIKERRKYGLKKARKAVQYSKR</sequence>
<dbReference type="InterPro" id="IPR020568">
    <property type="entry name" value="Ribosomal_Su5_D2-typ_SF"/>
</dbReference>
<dbReference type="InterPro" id="IPR000754">
    <property type="entry name" value="Ribosomal_uS9"/>
</dbReference>
<dbReference type="GO" id="GO:0006412">
    <property type="term" value="P:translation"/>
    <property type="evidence" value="ECO:0007669"/>
    <property type="project" value="InterPro"/>
</dbReference>
<dbReference type="GO" id="GO:0009536">
    <property type="term" value="C:plastid"/>
    <property type="evidence" value="ECO:0007669"/>
    <property type="project" value="UniProtKB-SubCell"/>
</dbReference>
<dbReference type="NCBIfam" id="NF001099">
    <property type="entry name" value="PRK00132.1"/>
    <property type="match status" value="1"/>
</dbReference>
<proteinExistence type="inferred from homology"/>
<evidence type="ECO:0000256" key="3">
    <source>
        <dbReference type="ARBA" id="ARBA00022980"/>
    </source>
</evidence>
<dbReference type="PANTHER" id="PTHR21569">
    <property type="entry name" value="RIBOSOMAL PROTEIN S9"/>
    <property type="match status" value="1"/>
</dbReference>
<keyword evidence="3 5" id="KW-0689">Ribosomal protein</keyword>
<dbReference type="InterPro" id="IPR023035">
    <property type="entry name" value="Ribosomal_uS9_bac/plastid"/>
</dbReference>
<dbReference type="InterPro" id="IPR014721">
    <property type="entry name" value="Ribsml_uS5_D2-typ_fold_subgr"/>
</dbReference>
<dbReference type="SUPFAM" id="SSF54211">
    <property type="entry name" value="Ribosomal protein S5 domain 2-like"/>
    <property type="match status" value="1"/>
</dbReference>
<dbReference type="EMBL" id="AP019363">
    <property type="protein sequence ID" value="BBH43089.1"/>
    <property type="molecule type" value="Genomic_DNA"/>
</dbReference>
<protein>
    <submittedName>
        <fullName evidence="5">Ribosomal protein S9</fullName>
    </submittedName>
</protein>
<dbReference type="Pfam" id="PF00380">
    <property type="entry name" value="Ribosomal_S9"/>
    <property type="match status" value="1"/>
</dbReference>
<dbReference type="GO" id="GO:0003735">
    <property type="term" value="F:structural constituent of ribosome"/>
    <property type="evidence" value="ECO:0007669"/>
    <property type="project" value="InterPro"/>
</dbReference>
<dbReference type="GO" id="GO:0003723">
    <property type="term" value="F:RNA binding"/>
    <property type="evidence" value="ECO:0007669"/>
    <property type="project" value="TreeGrafter"/>
</dbReference>
<dbReference type="GO" id="GO:0015935">
    <property type="term" value="C:small ribosomal subunit"/>
    <property type="evidence" value="ECO:0007669"/>
    <property type="project" value="TreeGrafter"/>
</dbReference>
<evidence type="ECO:0000256" key="2">
    <source>
        <dbReference type="ARBA" id="ARBA00005251"/>
    </source>
</evidence>
<gene>
    <name evidence="5" type="primary">rps9</name>
</gene>
<keyword evidence="4" id="KW-0687">Ribonucleoprotein</keyword>
<organism evidence="5">
    <name type="scientific">Spumella sp. NIES-1846</name>
    <dbReference type="NCBI Taxonomy" id="2490549"/>
    <lineage>
        <taxon>Eukaryota</taxon>
        <taxon>Sar</taxon>
        <taxon>Stramenopiles</taxon>
        <taxon>Ochrophyta</taxon>
        <taxon>Chrysophyceae</taxon>
        <taxon>Chromulinales</taxon>
        <taxon>Chromulinaceae</taxon>
        <taxon>Spumella</taxon>
    </lineage>
</organism>
<evidence type="ECO:0000256" key="1">
    <source>
        <dbReference type="ARBA" id="ARBA00004474"/>
    </source>
</evidence>
<dbReference type="AlphaFoldDB" id="A0A455RF23"/>
<evidence type="ECO:0000256" key="4">
    <source>
        <dbReference type="ARBA" id="ARBA00023274"/>
    </source>
</evidence>
<dbReference type="Gene3D" id="3.30.230.10">
    <property type="match status" value="1"/>
</dbReference>
<keyword evidence="5" id="KW-0934">Plastid</keyword>
<comment type="similarity">
    <text evidence="2">Belongs to the universal ribosomal protein uS9 family.</text>
</comment>